<dbReference type="EMBL" id="LMWM01000009">
    <property type="protein sequence ID" value="KUM88887.1"/>
    <property type="molecule type" value="Genomic_DNA"/>
</dbReference>
<dbReference type="RefSeq" id="WP_031042759.1">
    <property type="nucleotide sequence ID" value="NZ_KQ948145.1"/>
</dbReference>
<gene>
    <name evidence="2" type="ORF">AQI94_10075</name>
</gene>
<dbReference type="AlphaFoldDB" id="A0A101N9C2"/>
<protein>
    <submittedName>
        <fullName evidence="2">Uncharacterized protein</fullName>
    </submittedName>
</protein>
<name>A0A101N9C2_9ACTN</name>
<organism evidence="2 3">
    <name type="scientific">Streptomyces pseudovenezuelae</name>
    <dbReference type="NCBI Taxonomy" id="67350"/>
    <lineage>
        <taxon>Bacteria</taxon>
        <taxon>Bacillati</taxon>
        <taxon>Actinomycetota</taxon>
        <taxon>Actinomycetes</taxon>
        <taxon>Kitasatosporales</taxon>
        <taxon>Streptomycetaceae</taxon>
        <taxon>Streptomyces</taxon>
        <taxon>Streptomyces aurantiacus group</taxon>
    </lineage>
</organism>
<feature type="transmembrane region" description="Helical" evidence="1">
    <location>
        <begin position="48"/>
        <end position="71"/>
    </location>
</feature>
<evidence type="ECO:0000256" key="1">
    <source>
        <dbReference type="SAM" id="Phobius"/>
    </source>
</evidence>
<keyword evidence="1" id="KW-1133">Transmembrane helix</keyword>
<evidence type="ECO:0000313" key="3">
    <source>
        <dbReference type="Proteomes" id="UP000053039"/>
    </source>
</evidence>
<feature type="transmembrane region" description="Helical" evidence="1">
    <location>
        <begin position="112"/>
        <end position="135"/>
    </location>
</feature>
<feature type="transmembrane region" description="Helical" evidence="1">
    <location>
        <begin position="147"/>
        <end position="170"/>
    </location>
</feature>
<comment type="caution">
    <text evidence="2">The sequence shown here is derived from an EMBL/GenBank/DDBJ whole genome shotgun (WGS) entry which is preliminary data.</text>
</comment>
<dbReference type="Proteomes" id="UP000053039">
    <property type="component" value="Unassembled WGS sequence"/>
</dbReference>
<reference evidence="2 3" key="1">
    <citation type="submission" date="2015-10" db="EMBL/GenBank/DDBJ databases">
        <title>Draft genome sequence of Streptomyces pseudovenezuelae DSM 40212, type strain for the species Streptomyces pseudovenezuelae.</title>
        <authorList>
            <person name="Ruckert C."/>
            <person name="Winkler A."/>
            <person name="Kalinowski J."/>
            <person name="Kampfer P."/>
            <person name="Glaeser S."/>
        </authorList>
    </citation>
    <scope>NUCLEOTIDE SEQUENCE [LARGE SCALE GENOMIC DNA]</scope>
    <source>
        <strain evidence="2 3">DSM 40212</strain>
    </source>
</reference>
<sequence length="172" mass="18818">MREGSERHGFGAAAKEAHFIAAPLLTAAALSLAGVVAGADDEFRWPGITLLLLVATSMTLIASIQVSYYALQFKFTEEERKARQKVRDWAEPTEDELKTILRESQIAYEDNLRYAGVVFNCGTLMLGLGIAAALVPPPCGGHDQAAWRIASAILVLVCTIFDAVWVWILLRK</sequence>
<accession>A0A101N9C2</accession>
<keyword evidence="1" id="KW-0812">Transmembrane</keyword>
<keyword evidence="1" id="KW-0472">Membrane</keyword>
<dbReference type="OrthoDB" id="4335397at2"/>
<evidence type="ECO:0000313" key="2">
    <source>
        <dbReference type="EMBL" id="KUM88887.1"/>
    </source>
</evidence>
<proteinExistence type="predicted"/>